<accession>A0ABY6B6R3</accession>
<dbReference type="InterPro" id="IPR011055">
    <property type="entry name" value="Dup_hybrid_motif"/>
</dbReference>
<name>A0ABY6B6R3_9GAMM</name>
<evidence type="ECO:0000313" key="4">
    <source>
        <dbReference type="Proteomes" id="UP001064632"/>
    </source>
</evidence>
<sequence length="394" mass="42965">MRSSWLLLGIGMATMAVARPPDGGGPAPMPAWDDITPAQRARIDAELAQNVDRLRREGQLKDLPLPPAVPLQSGLLWPLKPVASYRSPGYHGVSNFVDLNSASGALLDWNCGTRTYDLPGPPVYNHGGIDIFLWPYSWRMMDQSSIDVVAAAAGTIIGKSDGFNDRSCPNNYSADWNAVYIQHPDGSVAWYGHMKLGSPTSKSVGSTVAAGEYLGKVGSSGFSSGPHLHFENHTAVSNYQIQEPYAGACRAGVTQWAQQPAYYDSAINELATHSGPPVYPSPNCPNPVAETPNYDNAFLAGQMVYFVANYRDQRAGQVTNFVILRPDGSTFASWNFDMANATADPYYAASYWYWWYTLPGGAPAGVWKWRATYQSKTVEKRFNVGDVIFADGVE</sequence>
<feature type="signal peptide" evidence="1">
    <location>
        <begin position="1"/>
        <end position="18"/>
    </location>
</feature>
<dbReference type="EMBL" id="CP104694">
    <property type="protein sequence ID" value="UXI65793.1"/>
    <property type="molecule type" value="Genomic_DNA"/>
</dbReference>
<feature type="domain" description="M23ase beta-sheet core" evidence="2">
    <location>
        <begin position="147"/>
        <end position="234"/>
    </location>
</feature>
<gene>
    <name evidence="3" type="ORF">N4264_13570</name>
</gene>
<dbReference type="CDD" id="cd12797">
    <property type="entry name" value="M23_peptidase"/>
    <property type="match status" value="1"/>
</dbReference>
<dbReference type="Proteomes" id="UP001064632">
    <property type="component" value="Chromosome"/>
</dbReference>
<dbReference type="PANTHER" id="PTHR21666">
    <property type="entry name" value="PEPTIDASE-RELATED"/>
    <property type="match status" value="1"/>
</dbReference>
<evidence type="ECO:0000313" key="3">
    <source>
        <dbReference type="EMBL" id="UXI65793.1"/>
    </source>
</evidence>
<keyword evidence="1" id="KW-0732">Signal</keyword>
<dbReference type="Pfam" id="PF01551">
    <property type="entry name" value="Peptidase_M23"/>
    <property type="match status" value="1"/>
</dbReference>
<proteinExistence type="predicted"/>
<reference evidence="3" key="1">
    <citation type="submission" date="2022-09" db="EMBL/GenBank/DDBJ databases">
        <title>Tahibacter sp. nov., isolated from a fresh water.</title>
        <authorList>
            <person name="Baek J.H."/>
            <person name="Lee J.K."/>
            <person name="Kim J.M."/>
            <person name="Jeon C.O."/>
        </authorList>
    </citation>
    <scope>NUCLEOTIDE SEQUENCE</scope>
    <source>
        <strain evidence="3">W38</strain>
    </source>
</reference>
<dbReference type="InterPro" id="IPR050570">
    <property type="entry name" value="Cell_wall_metabolism_enzyme"/>
</dbReference>
<dbReference type="InterPro" id="IPR016047">
    <property type="entry name" value="M23ase_b-sheet_dom"/>
</dbReference>
<organism evidence="3 4">
    <name type="scientific">Tahibacter amnicola</name>
    <dbReference type="NCBI Taxonomy" id="2976241"/>
    <lineage>
        <taxon>Bacteria</taxon>
        <taxon>Pseudomonadati</taxon>
        <taxon>Pseudomonadota</taxon>
        <taxon>Gammaproteobacteria</taxon>
        <taxon>Lysobacterales</taxon>
        <taxon>Rhodanobacteraceae</taxon>
        <taxon>Tahibacter</taxon>
    </lineage>
</organism>
<protein>
    <submittedName>
        <fullName evidence="3">Peptidoglycan DD-metalloendopeptidase family protein</fullName>
    </submittedName>
</protein>
<dbReference type="PANTHER" id="PTHR21666:SF270">
    <property type="entry name" value="MUREIN HYDROLASE ACTIVATOR ENVC"/>
    <property type="match status" value="1"/>
</dbReference>
<evidence type="ECO:0000259" key="2">
    <source>
        <dbReference type="Pfam" id="PF01551"/>
    </source>
</evidence>
<feature type="chain" id="PRO_5047390709" evidence="1">
    <location>
        <begin position="19"/>
        <end position="394"/>
    </location>
</feature>
<evidence type="ECO:0000256" key="1">
    <source>
        <dbReference type="SAM" id="SignalP"/>
    </source>
</evidence>
<dbReference type="RefSeq" id="WP_261692789.1">
    <property type="nucleotide sequence ID" value="NZ_CP104694.1"/>
</dbReference>
<dbReference type="Gene3D" id="2.70.70.10">
    <property type="entry name" value="Glucose Permease (Domain IIA)"/>
    <property type="match status" value="1"/>
</dbReference>
<dbReference type="SUPFAM" id="SSF51261">
    <property type="entry name" value="Duplicated hybrid motif"/>
    <property type="match status" value="1"/>
</dbReference>
<keyword evidence="4" id="KW-1185">Reference proteome</keyword>